<dbReference type="SUPFAM" id="SSF55347">
    <property type="entry name" value="Glyceraldehyde-3-phosphate dehydrogenase-like, C-terminal domain"/>
    <property type="match status" value="1"/>
</dbReference>
<dbReference type="PANTHER" id="PTHR43708">
    <property type="entry name" value="CONSERVED EXPRESSED OXIDOREDUCTASE (EUROFUNG)"/>
    <property type="match status" value="1"/>
</dbReference>
<name>A0A1G6A1G1_9STRE</name>
<protein>
    <submittedName>
        <fullName evidence="3">Virulence factor</fullName>
    </submittedName>
</protein>
<evidence type="ECO:0000313" key="4">
    <source>
        <dbReference type="Proteomes" id="UP000182508"/>
    </source>
</evidence>
<dbReference type="InterPro" id="IPR000683">
    <property type="entry name" value="Gfo/Idh/MocA-like_OxRdtase_N"/>
</dbReference>
<dbReference type="Pfam" id="PF21378">
    <property type="entry name" value="YceM-like_C"/>
    <property type="match status" value="1"/>
</dbReference>
<organism evidence="3 4">
    <name type="scientific">Streptococcus henryi</name>
    <dbReference type="NCBI Taxonomy" id="439219"/>
    <lineage>
        <taxon>Bacteria</taxon>
        <taxon>Bacillati</taxon>
        <taxon>Bacillota</taxon>
        <taxon>Bacilli</taxon>
        <taxon>Lactobacillales</taxon>
        <taxon>Streptococcaceae</taxon>
        <taxon>Streptococcus</taxon>
    </lineage>
</organism>
<dbReference type="PANTHER" id="PTHR43708:SF4">
    <property type="entry name" value="OXIDOREDUCTASE YCEM-RELATED"/>
    <property type="match status" value="1"/>
</dbReference>
<dbReference type="SUPFAM" id="SSF51735">
    <property type="entry name" value="NAD(P)-binding Rossmann-fold domains"/>
    <property type="match status" value="1"/>
</dbReference>
<accession>A0A1G6A1G1</accession>
<evidence type="ECO:0000259" key="1">
    <source>
        <dbReference type="Pfam" id="PF01408"/>
    </source>
</evidence>
<evidence type="ECO:0000313" key="3">
    <source>
        <dbReference type="EMBL" id="SDB02318.1"/>
    </source>
</evidence>
<proteinExistence type="predicted"/>
<dbReference type="STRING" id="439219.SAMN02910293_00131"/>
<gene>
    <name evidence="3" type="ORF">SAMN02910293_00131</name>
</gene>
<feature type="domain" description="YceM-like C-terminal" evidence="2">
    <location>
        <begin position="133"/>
        <end position="238"/>
    </location>
</feature>
<dbReference type="InterPro" id="IPR048477">
    <property type="entry name" value="YceM-like_C"/>
</dbReference>
<feature type="domain" description="Gfo/Idh/MocA-like oxidoreductase N-terminal" evidence="1">
    <location>
        <begin position="2"/>
        <end position="120"/>
    </location>
</feature>
<dbReference type="AlphaFoldDB" id="A0A1G6A1G1"/>
<dbReference type="Gene3D" id="3.40.50.720">
    <property type="entry name" value="NAD(P)-binding Rossmann-like Domain"/>
    <property type="match status" value="1"/>
</dbReference>
<dbReference type="eggNOG" id="COG0673">
    <property type="taxonomic scope" value="Bacteria"/>
</dbReference>
<dbReference type="InterPro" id="IPR036291">
    <property type="entry name" value="NAD(P)-bd_dom_sf"/>
</dbReference>
<dbReference type="EMBL" id="FMXP01000002">
    <property type="protein sequence ID" value="SDB02318.1"/>
    <property type="molecule type" value="Genomic_DNA"/>
</dbReference>
<dbReference type="Pfam" id="PF01408">
    <property type="entry name" value="GFO_IDH_MocA"/>
    <property type="match status" value="1"/>
</dbReference>
<keyword evidence="4" id="KW-1185">Reference proteome</keyword>
<dbReference type="GO" id="GO:0000166">
    <property type="term" value="F:nucleotide binding"/>
    <property type="evidence" value="ECO:0007669"/>
    <property type="project" value="InterPro"/>
</dbReference>
<sequence length="310" mass="35121">MLRIGIIGLGDIFKKAYLPYLGQVSEVEWHLFTRQTAVLNQVADRLSHSKTYDSLEDLHQANLDGVMIHAATVAHYDIAKVFLERGIPVYMDKPITEDYQQTAALYQLAEKHRTFLMAGFNRRFAPKVLTMAEQADKVRITVEKNDVNRLGDFQYKLFDFFIHPLDTALFLAHDKPIAGSFSYALVDNQLQQVQVTLETATSTVLASMNLQSGSRREVMEVQTPDATYHLENLDDLTIYKGLEATKDGFGSWDTTLYKRGFEFIIVAFLQAVKTGISPVSRETSLLSHWICEQIKQSESTSGQLNFNLPD</sequence>
<dbReference type="InterPro" id="IPR051317">
    <property type="entry name" value="Gfo/Idh/MocA_oxidoreduct"/>
</dbReference>
<evidence type="ECO:0000259" key="2">
    <source>
        <dbReference type="Pfam" id="PF21378"/>
    </source>
</evidence>
<dbReference type="RefSeq" id="WP_074484929.1">
    <property type="nucleotide sequence ID" value="NZ_FMXP01000002.1"/>
</dbReference>
<dbReference type="Proteomes" id="UP000182508">
    <property type="component" value="Unassembled WGS sequence"/>
</dbReference>
<reference evidence="3 4" key="1">
    <citation type="submission" date="2016-10" db="EMBL/GenBank/DDBJ databases">
        <authorList>
            <person name="de Groot N.N."/>
        </authorList>
    </citation>
    <scope>NUCLEOTIDE SEQUENCE [LARGE SCALE GENOMIC DNA]</scope>
    <source>
        <strain evidence="3 4">A-4</strain>
    </source>
</reference>
<dbReference type="Gene3D" id="3.30.360.10">
    <property type="entry name" value="Dihydrodipicolinate Reductase, domain 2"/>
    <property type="match status" value="1"/>
</dbReference>